<evidence type="ECO:0000259" key="11">
    <source>
        <dbReference type="Pfam" id="PF04389"/>
    </source>
</evidence>
<comment type="subcellular location">
    <subcellularLocation>
        <location evidence="1">Endoplasmic reticulum membrane</location>
        <topology evidence="1">Single-pass membrane protein</topology>
    </subcellularLocation>
</comment>
<dbReference type="AlphaFoldDB" id="A0AAV8ZAJ6"/>
<dbReference type="GO" id="GO:0005789">
    <property type="term" value="C:endoplasmic reticulum membrane"/>
    <property type="evidence" value="ECO:0007669"/>
    <property type="project" value="UniProtKB-SubCell"/>
</dbReference>
<dbReference type="Pfam" id="PF04389">
    <property type="entry name" value="Peptidase_M28"/>
    <property type="match status" value="1"/>
</dbReference>
<dbReference type="GO" id="GO:0009966">
    <property type="term" value="P:regulation of signal transduction"/>
    <property type="evidence" value="ECO:0007669"/>
    <property type="project" value="InterPro"/>
</dbReference>
<keyword evidence="13" id="KW-1185">Reference proteome</keyword>
<keyword evidence="6 10" id="KW-1133">Transmembrane helix</keyword>
<accession>A0AAV8ZAJ6</accession>
<evidence type="ECO:0000256" key="2">
    <source>
        <dbReference type="ARBA" id="ARBA00007717"/>
    </source>
</evidence>
<evidence type="ECO:0000256" key="3">
    <source>
        <dbReference type="ARBA" id="ARBA00022692"/>
    </source>
</evidence>
<dbReference type="Proteomes" id="UP001162162">
    <property type="component" value="Unassembled WGS sequence"/>
</dbReference>
<dbReference type="InterPro" id="IPR016574">
    <property type="entry name" value="Nicalin"/>
</dbReference>
<evidence type="ECO:0000256" key="6">
    <source>
        <dbReference type="ARBA" id="ARBA00022989"/>
    </source>
</evidence>
<comment type="caution">
    <text evidence="12">The sequence shown here is derived from an EMBL/GenBank/DDBJ whole genome shotgun (WGS) entry which is preliminary data.</text>
</comment>
<dbReference type="SUPFAM" id="SSF53187">
    <property type="entry name" value="Zn-dependent exopeptidases"/>
    <property type="match status" value="1"/>
</dbReference>
<sequence>MQQYDYYGIARGCRSAAINLEARSLTSWSTSRHCVLAKLKDLTIDSYENIKAKAGALLIMLPASFPSLIPDDREHLLTLENAMLQQEVSIPVYFAKYSNKLDSVINEVSQNSNTNDMSKSAVENIINSIAANGYQVVVSSSTPTIKTDAKIASIQGHLTAQRTEGKIPTIGIITYYDSFGVAPDLSFGADSNGSGVVLLLELVRLFSGLYADVKTRGKYNLVFVLTGGGKINYQGSKKWLEDQVDPGGGTFFQDIFQHVTYFMCLDTLATNDSLYMHVSKPPTKGSSALQFYREMRRLGQNQSVHVNMIHKKIRVDITSLGWEHERYRVRKFPAFTVSSLDNHADTAKATILDTRDNLDLDKLVMNTRIIAEALAKQVYNLSAGEIFGGQLVFHVQDASREHMKAWIDFLTLQPRSPQLLINKDNVVVNSLKNAFNNYLTEVKVFYSVPEKRDPVFQFYDVTKGTLNVYSVKPAVFDLILTLMIIVYLGIIYLCVDYFPRVYTIACSVTANKKIKVN</sequence>
<evidence type="ECO:0000256" key="10">
    <source>
        <dbReference type="SAM" id="Phobius"/>
    </source>
</evidence>
<evidence type="ECO:0000256" key="9">
    <source>
        <dbReference type="ARBA" id="ARBA00034873"/>
    </source>
</evidence>
<evidence type="ECO:0000313" key="13">
    <source>
        <dbReference type="Proteomes" id="UP001162162"/>
    </source>
</evidence>
<proteinExistence type="inferred from homology"/>
<comment type="similarity">
    <text evidence="2">Belongs to the nicastrin family.</text>
</comment>
<name>A0AAV8ZAJ6_9CUCU</name>
<keyword evidence="8" id="KW-0325">Glycoprotein</keyword>
<dbReference type="PANTHER" id="PTHR31826">
    <property type="entry name" value="NICALIN"/>
    <property type="match status" value="1"/>
</dbReference>
<reference evidence="12" key="1">
    <citation type="journal article" date="2023" name="Insect Mol. Biol.">
        <title>Genome sequencing provides insights into the evolution of gene families encoding plant cell wall-degrading enzymes in longhorned beetles.</title>
        <authorList>
            <person name="Shin N.R."/>
            <person name="Okamura Y."/>
            <person name="Kirsch R."/>
            <person name="Pauchet Y."/>
        </authorList>
    </citation>
    <scope>NUCLEOTIDE SEQUENCE</scope>
    <source>
        <strain evidence="12">AMC_N1</strain>
    </source>
</reference>
<dbReference type="CDD" id="cd03882">
    <property type="entry name" value="M28_nicalin_like"/>
    <property type="match status" value="1"/>
</dbReference>
<evidence type="ECO:0000256" key="5">
    <source>
        <dbReference type="ARBA" id="ARBA00022824"/>
    </source>
</evidence>
<dbReference type="EMBL" id="JAPWTK010000009">
    <property type="protein sequence ID" value="KAJ8960178.1"/>
    <property type="molecule type" value="Genomic_DNA"/>
</dbReference>
<dbReference type="Gene3D" id="3.40.630.10">
    <property type="entry name" value="Zn peptidases"/>
    <property type="match status" value="1"/>
</dbReference>
<feature type="transmembrane region" description="Helical" evidence="10">
    <location>
        <begin position="474"/>
        <end position="495"/>
    </location>
</feature>
<keyword evidence="3 10" id="KW-0812">Transmembrane</keyword>
<evidence type="ECO:0000256" key="8">
    <source>
        <dbReference type="ARBA" id="ARBA00023180"/>
    </source>
</evidence>
<evidence type="ECO:0000256" key="4">
    <source>
        <dbReference type="ARBA" id="ARBA00022729"/>
    </source>
</evidence>
<keyword evidence="7 10" id="KW-0472">Membrane</keyword>
<evidence type="ECO:0000256" key="7">
    <source>
        <dbReference type="ARBA" id="ARBA00023136"/>
    </source>
</evidence>
<evidence type="ECO:0000313" key="12">
    <source>
        <dbReference type="EMBL" id="KAJ8960178.1"/>
    </source>
</evidence>
<dbReference type="InterPro" id="IPR007484">
    <property type="entry name" value="Peptidase_M28"/>
</dbReference>
<gene>
    <name evidence="12" type="ORF">NQ318_003901</name>
</gene>
<protein>
    <recommendedName>
        <fullName evidence="9">BOS complex subunit NCLN</fullName>
    </recommendedName>
</protein>
<keyword evidence="4" id="KW-0732">Signal</keyword>
<feature type="domain" description="Peptidase M28" evidence="11">
    <location>
        <begin position="176"/>
        <end position="372"/>
    </location>
</feature>
<organism evidence="12 13">
    <name type="scientific">Aromia moschata</name>
    <dbReference type="NCBI Taxonomy" id="1265417"/>
    <lineage>
        <taxon>Eukaryota</taxon>
        <taxon>Metazoa</taxon>
        <taxon>Ecdysozoa</taxon>
        <taxon>Arthropoda</taxon>
        <taxon>Hexapoda</taxon>
        <taxon>Insecta</taxon>
        <taxon>Pterygota</taxon>
        <taxon>Neoptera</taxon>
        <taxon>Endopterygota</taxon>
        <taxon>Coleoptera</taxon>
        <taxon>Polyphaga</taxon>
        <taxon>Cucujiformia</taxon>
        <taxon>Chrysomeloidea</taxon>
        <taxon>Cerambycidae</taxon>
        <taxon>Cerambycinae</taxon>
        <taxon>Callichromatini</taxon>
        <taxon>Aromia</taxon>
    </lineage>
</organism>
<evidence type="ECO:0000256" key="1">
    <source>
        <dbReference type="ARBA" id="ARBA00004389"/>
    </source>
</evidence>
<keyword evidence="5" id="KW-0256">Endoplasmic reticulum</keyword>